<feature type="modified residue" description="4-aspartylphosphate" evidence="2">
    <location>
        <position position="54"/>
    </location>
</feature>
<dbReference type="GO" id="GO:0032993">
    <property type="term" value="C:protein-DNA complex"/>
    <property type="evidence" value="ECO:0007669"/>
    <property type="project" value="TreeGrafter"/>
</dbReference>
<feature type="domain" description="Response regulatory" evidence="4">
    <location>
        <begin position="5"/>
        <end position="119"/>
    </location>
</feature>
<dbReference type="Pfam" id="PF00072">
    <property type="entry name" value="Response_reg"/>
    <property type="match status" value="1"/>
</dbReference>
<dbReference type="GO" id="GO:0000976">
    <property type="term" value="F:transcription cis-regulatory region binding"/>
    <property type="evidence" value="ECO:0007669"/>
    <property type="project" value="TreeGrafter"/>
</dbReference>
<name>A0A563VTA4_9CYAN</name>
<dbReference type="Proteomes" id="UP000320055">
    <property type="component" value="Unassembled WGS sequence"/>
</dbReference>
<dbReference type="PROSITE" id="PS51755">
    <property type="entry name" value="OMPR_PHOB"/>
    <property type="match status" value="1"/>
</dbReference>
<dbReference type="EMBL" id="CAACVJ010000196">
    <property type="protein sequence ID" value="VEP14614.1"/>
    <property type="molecule type" value="Genomic_DNA"/>
</dbReference>
<dbReference type="Pfam" id="PF00486">
    <property type="entry name" value="Trans_reg_C"/>
    <property type="match status" value="1"/>
</dbReference>
<dbReference type="InterPro" id="IPR039420">
    <property type="entry name" value="WalR-like"/>
</dbReference>
<evidence type="ECO:0000256" key="3">
    <source>
        <dbReference type="PROSITE-ProRule" id="PRU01091"/>
    </source>
</evidence>
<dbReference type="SMART" id="SM00862">
    <property type="entry name" value="Trans_reg_C"/>
    <property type="match status" value="1"/>
</dbReference>
<dbReference type="PANTHER" id="PTHR48111:SF5">
    <property type="entry name" value="RESPONSE REGULATOR RPPA"/>
    <property type="match status" value="1"/>
</dbReference>
<evidence type="ECO:0000259" key="5">
    <source>
        <dbReference type="PROSITE" id="PS51755"/>
    </source>
</evidence>
<reference evidence="6 7" key="1">
    <citation type="submission" date="2019-01" db="EMBL/GenBank/DDBJ databases">
        <authorList>
            <person name="Brito A."/>
        </authorList>
    </citation>
    <scope>NUCLEOTIDE SEQUENCE [LARGE SCALE GENOMIC DNA]</scope>
    <source>
        <strain evidence="6">1</strain>
    </source>
</reference>
<dbReference type="InterPro" id="IPR001867">
    <property type="entry name" value="OmpR/PhoB-type_DNA-bd"/>
</dbReference>
<dbReference type="Gene3D" id="1.10.10.10">
    <property type="entry name" value="Winged helix-like DNA-binding domain superfamily/Winged helix DNA-binding domain"/>
    <property type="match status" value="1"/>
</dbReference>
<dbReference type="InterPro" id="IPR001789">
    <property type="entry name" value="Sig_transdc_resp-reg_receiver"/>
</dbReference>
<dbReference type="NCBIfam" id="NF041734">
    <property type="entry name" value="resp_reg_RppA"/>
    <property type="match status" value="1"/>
</dbReference>
<evidence type="ECO:0000259" key="4">
    <source>
        <dbReference type="PROSITE" id="PS50110"/>
    </source>
</evidence>
<dbReference type="InterPro" id="IPR036388">
    <property type="entry name" value="WH-like_DNA-bd_sf"/>
</dbReference>
<evidence type="ECO:0000256" key="2">
    <source>
        <dbReference type="PROSITE-ProRule" id="PRU00169"/>
    </source>
</evidence>
<keyword evidence="7" id="KW-1185">Reference proteome</keyword>
<gene>
    <name evidence="6" type="primary">tcrA</name>
    <name evidence="6" type="ORF">H1P_2750007</name>
</gene>
<evidence type="ECO:0000313" key="7">
    <source>
        <dbReference type="Proteomes" id="UP000320055"/>
    </source>
</evidence>
<dbReference type="InterPro" id="IPR016032">
    <property type="entry name" value="Sig_transdc_resp-reg_C-effctor"/>
</dbReference>
<organism evidence="6 7">
    <name type="scientific">Hyella patelloides LEGE 07179</name>
    <dbReference type="NCBI Taxonomy" id="945734"/>
    <lineage>
        <taxon>Bacteria</taxon>
        <taxon>Bacillati</taxon>
        <taxon>Cyanobacteriota</taxon>
        <taxon>Cyanophyceae</taxon>
        <taxon>Pleurocapsales</taxon>
        <taxon>Hyellaceae</taxon>
        <taxon>Hyella</taxon>
    </lineage>
</organism>
<dbReference type="SMART" id="SM00448">
    <property type="entry name" value="REC"/>
    <property type="match status" value="1"/>
</dbReference>
<dbReference type="GO" id="GO:0000156">
    <property type="term" value="F:phosphorelay response regulator activity"/>
    <property type="evidence" value="ECO:0007669"/>
    <property type="project" value="TreeGrafter"/>
</dbReference>
<keyword evidence="2" id="KW-0597">Phosphoprotein</keyword>
<keyword evidence="1 3" id="KW-0238">DNA-binding</keyword>
<dbReference type="CDD" id="cd17624">
    <property type="entry name" value="REC_OmpR_PmrA-like"/>
    <property type="match status" value="1"/>
</dbReference>
<sequence>MSYMRILLVEDEPDLGAAIKQSLNHTNHLVDWALDGLDAWDYFKLKEYHLGIFDWLLPGVSGVELIKRIRRQQKPLPILMLTARDSMEDKIAGLDAGADDYLVKPFDMPELLARLRALQRRTPQLQPKRLQVGNLSLDYGTNTFWLREESGEKQVLLTKKEFQLLEYFMQHPNQIVTSDQLLEQLWEFGAEPPSNVVAAQVCLLRRKLTKYGCDDMLKTFYGLGYRFQPQA</sequence>
<dbReference type="InterPro" id="IPR049767">
    <property type="entry name" value="RppA"/>
</dbReference>
<dbReference type="InterPro" id="IPR011006">
    <property type="entry name" value="CheY-like_superfamily"/>
</dbReference>
<dbReference type="SUPFAM" id="SSF46894">
    <property type="entry name" value="C-terminal effector domain of the bipartite response regulators"/>
    <property type="match status" value="1"/>
</dbReference>
<dbReference type="Gene3D" id="6.10.250.690">
    <property type="match status" value="1"/>
</dbReference>
<dbReference type="SUPFAM" id="SSF52172">
    <property type="entry name" value="CheY-like"/>
    <property type="match status" value="1"/>
</dbReference>
<dbReference type="GO" id="GO:0005829">
    <property type="term" value="C:cytosol"/>
    <property type="evidence" value="ECO:0007669"/>
    <property type="project" value="TreeGrafter"/>
</dbReference>
<dbReference type="AlphaFoldDB" id="A0A563VTA4"/>
<feature type="domain" description="OmpR/PhoB-type" evidence="5">
    <location>
        <begin position="127"/>
        <end position="229"/>
    </location>
</feature>
<accession>A0A563VTA4</accession>
<protein>
    <submittedName>
        <fullName evidence="6">Transcriptional regulatory protein TcrA</fullName>
    </submittedName>
</protein>
<feature type="DNA-binding region" description="OmpR/PhoB-type" evidence="3">
    <location>
        <begin position="127"/>
        <end position="229"/>
    </location>
</feature>
<proteinExistence type="predicted"/>
<dbReference type="CDD" id="cd00383">
    <property type="entry name" value="trans_reg_C"/>
    <property type="match status" value="1"/>
</dbReference>
<evidence type="ECO:0000313" key="6">
    <source>
        <dbReference type="EMBL" id="VEP14614.1"/>
    </source>
</evidence>
<dbReference type="Gene3D" id="3.40.50.2300">
    <property type="match status" value="1"/>
</dbReference>
<dbReference type="PANTHER" id="PTHR48111">
    <property type="entry name" value="REGULATOR OF RPOS"/>
    <property type="match status" value="1"/>
</dbReference>
<dbReference type="GO" id="GO:0006355">
    <property type="term" value="P:regulation of DNA-templated transcription"/>
    <property type="evidence" value="ECO:0007669"/>
    <property type="project" value="InterPro"/>
</dbReference>
<evidence type="ECO:0000256" key="1">
    <source>
        <dbReference type="ARBA" id="ARBA00023125"/>
    </source>
</evidence>
<dbReference type="PROSITE" id="PS50110">
    <property type="entry name" value="RESPONSE_REGULATORY"/>
    <property type="match status" value="1"/>
</dbReference>